<dbReference type="PANTHER" id="PTHR46652:SF3">
    <property type="entry name" value="LEUCINE-RICH REPEAT-CONTAINING PROTEIN 9"/>
    <property type="match status" value="1"/>
</dbReference>
<dbReference type="InterPro" id="IPR032675">
    <property type="entry name" value="LRR_dom_sf"/>
</dbReference>
<organism evidence="3 4">
    <name type="scientific">Hexamita inflata</name>
    <dbReference type="NCBI Taxonomy" id="28002"/>
    <lineage>
        <taxon>Eukaryota</taxon>
        <taxon>Metamonada</taxon>
        <taxon>Diplomonadida</taxon>
        <taxon>Hexamitidae</taxon>
        <taxon>Hexamitinae</taxon>
        <taxon>Hexamita</taxon>
    </lineage>
</organism>
<protein>
    <submittedName>
        <fullName evidence="3">Uncharacterized protein</fullName>
    </submittedName>
</protein>
<evidence type="ECO:0000256" key="1">
    <source>
        <dbReference type="ARBA" id="ARBA00022614"/>
    </source>
</evidence>
<accession>A0ABP1H8R6</accession>
<dbReference type="SUPFAM" id="SSF52075">
    <property type="entry name" value="Outer arm dynein light chain 1"/>
    <property type="match status" value="1"/>
</dbReference>
<keyword evidence="4" id="KW-1185">Reference proteome</keyword>
<dbReference type="InterPro" id="IPR001611">
    <property type="entry name" value="Leu-rich_rpt"/>
</dbReference>
<dbReference type="SMART" id="SM00365">
    <property type="entry name" value="LRR_SD22"/>
    <property type="match status" value="5"/>
</dbReference>
<dbReference type="PANTHER" id="PTHR46652">
    <property type="entry name" value="LEUCINE-RICH REPEAT AND IQ DOMAIN-CONTAINING PROTEIN 1-RELATED"/>
    <property type="match status" value="1"/>
</dbReference>
<keyword evidence="1" id="KW-0433">Leucine-rich repeat</keyword>
<dbReference type="EMBL" id="CAXDID020000023">
    <property type="protein sequence ID" value="CAL5988942.1"/>
    <property type="molecule type" value="Genomic_DNA"/>
</dbReference>
<name>A0ABP1H8R6_9EUKA</name>
<proteinExistence type="predicted"/>
<comment type="caution">
    <text evidence="3">The sequence shown here is derived from an EMBL/GenBank/DDBJ whole genome shotgun (WGS) entry which is preliminary data.</text>
</comment>
<evidence type="ECO:0000256" key="2">
    <source>
        <dbReference type="ARBA" id="ARBA00022737"/>
    </source>
</evidence>
<dbReference type="PROSITE" id="PS51450">
    <property type="entry name" value="LRR"/>
    <property type="match status" value="4"/>
</dbReference>
<dbReference type="Proteomes" id="UP001642409">
    <property type="component" value="Unassembled WGS sequence"/>
</dbReference>
<evidence type="ECO:0000313" key="4">
    <source>
        <dbReference type="Proteomes" id="UP001642409"/>
    </source>
</evidence>
<dbReference type="Gene3D" id="3.80.10.10">
    <property type="entry name" value="Ribonuclease Inhibitor"/>
    <property type="match status" value="1"/>
</dbReference>
<gene>
    <name evidence="3" type="ORF">HINF_LOCUS10618</name>
</gene>
<sequence>MIQLTHLTLNNNNITNISELRYLVNLKQLIIYENQIEDISSIAYLQKVEYLDMCSNRIRNLQPLSKLSVLENVRLSNNQIVNLFPLQFLFGLKVLGLNDNKIVYIESLTNLGGLTLLFLSKNMILDMSPLNAHPNKQQYMLEHQAETAPSQIEILYSRKYQRVMETSDYLKHVEYLNTSMGEKLRSSKTNFLKQSRKLHKNKSIQLTKQHSYLQTQIFINNLIISDVNVIFYLFFTINQEQDPDTVTAYRHHYY</sequence>
<dbReference type="InterPro" id="IPR025875">
    <property type="entry name" value="Leu-rich_rpt_4"/>
</dbReference>
<dbReference type="Pfam" id="PF12799">
    <property type="entry name" value="LRR_4"/>
    <property type="match status" value="1"/>
</dbReference>
<keyword evidence="2" id="KW-0677">Repeat</keyword>
<dbReference type="InterPro" id="IPR050836">
    <property type="entry name" value="SDS22/Internalin_LRR"/>
</dbReference>
<evidence type="ECO:0000313" key="3">
    <source>
        <dbReference type="EMBL" id="CAL5988942.1"/>
    </source>
</evidence>
<reference evidence="3 4" key="1">
    <citation type="submission" date="2024-07" db="EMBL/GenBank/DDBJ databases">
        <authorList>
            <person name="Akdeniz Z."/>
        </authorList>
    </citation>
    <scope>NUCLEOTIDE SEQUENCE [LARGE SCALE GENOMIC DNA]</scope>
</reference>